<dbReference type="EMBL" id="OZ034815">
    <property type="protein sequence ID" value="CAL1370547.1"/>
    <property type="molecule type" value="Genomic_DNA"/>
</dbReference>
<dbReference type="PANTHER" id="PTHR31476:SF8">
    <property type="entry name" value="EXPRESSED PROTEIN"/>
    <property type="match status" value="1"/>
</dbReference>
<evidence type="ECO:0000313" key="2">
    <source>
        <dbReference type="EMBL" id="CAL1370547.1"/>
    </source>
</evidence>
<evidence type="ECO:0000313" key="3">
    <source>
        <dbReference type="Proteomes" id="UP001497516"/>
    </source>
</evidence>
<reference evidence="2 3" key="1">
    <citation type="submission" date="2024-04" db="EMBL/GenBank/DDBJ databases">
        <authorList>
            <person name="Fracassetti M."/>
        </authorList>
    </citation>
    <scope>NUCLEOTIDE SEQUENCE [LARGE SCALE GENOMIC DNA]</scope>
</reference>
<accession>A0AAV2DAW2</accession>
<dbReference type="InterPro" id="IPR021099">
    <property type="entry name" value="PORR_domain"/>
</dbReference>
<dbReference type="InterPro" id="IPR045040">
    <property type="entry name" value="PORR_fam"/>
</dbReference>
<dbReference type="Proteomes" id="UP001497516">
    <property type="component" value="Chromosome 2"/>
</dbReference>
<gene>
    <name evidence="2" type="ORF">LTRI10_LOCUS12666</name>
</gene>
<dbReference type="AlphaFoldDB" id="A0AAV2DAW2"/>
<feature type="domain" description="PORR" evidence="1">
    <location>
        <begin position="1"/>
        <end position="76"/>
    </location>
</feature>
<dbReference type="GO" id="GO:0003723">
    <property type="term" value="F:RNA binding"/>
    <property type="evidence" value="ECO:0007669"/>
    <property type="project" value="InterPro"/>
</dbReference>
<protein>
    <recommendedName>
        <fullName evidence="1">PORR domain-containing protein</fullName>
    </recommendedName>
</protein>
<organism evidence="2 3">
    <name type="scientific">Linum trigynum</name>
    <dbReference type="NCBI Taxonomy" id="586398"/>
    <lineage>
        <taxon>Eukaryota</taxon>
        <taxon>Viridiplantae</taxon>
        <taxon>Streptophyta</taxon>
        <taxon>Embryophyta</taxon>
        <taxon>Tracheophyta</taxon>
        <taxon>Spermatophyta</taxon>
        <taxon>Magnoliopsida</taxon>
        <taxon>eudicotyledons</taxon>
        <taxon>Gunneridae</taxon>
        <taxon>Pentapetalae</taxon>
        <taxon>rosids</taxon>
        <taxon>fabids</taxon>
        <taxon>Malpighiales</taxon>
        <taxon>Linaceae</taxon>
        <taxon>Linum</taxon>
    </lineage>
</organism>
<sequence>MPYLSPYADSKEPTAGSREFDKRAVAIMHELLSFTVDKRLVTDYLTHFRREFVMPQKLMRFLLKHFGIFSVSERVKGLVYS</sequence>
<evidence type="ECO:0000259" key="1">
    <source>
        <dbReference type="Pfam" id="PF11955"/>
    </source>
</evidence>
<proteinExistence type="predicted"/>
<name>A0AAV2DAW2_9ROSI</name>
<dbReference type="Pfam" id="PF11955">
    <property type="entry name" value="PORR"/>
    <property type="match status" value="1"/>
</dbReference>
<keyword evidence="3" id="KW-1185">Reference proteome</keyword>
<dbReference type="PANTHER" id="PTHR31476">
    <property type="entry name" value="PROTEIN WHAT'S THIS FACTOR 1 HOMOLOG, CHLOROPLASTIC"/>
    <property type="match status" value="1"/>
</dbReference>